<comment type="function">
    <text evidence="13 15">Catalyzes the decarboxylation of S-adenosylmethionine to S-adenosylmethioninamine (dcAdoMet), the propylamine donor required for the synthesis of the polyamines spermine and spermidine from the diamine putrescine.</text>
</comment>
<evidence type="ECO:0000256" key="10">
    <source>
        <dbReference type="ARBA" id="ARBA00023270"/>
    </source>
</evidence>
<evidence type="ECO:0000256" key="14">
    <source>
        <dbReference type="ARBA" id="ARBA00061583"/>
    </source>
</evidence>
<keyword evidence="10 15" id="KW-0704">Schiff base</keyword>
<keyword evidence="4 15" id="KW-0210">Decarboxylase</keyword>
<dbReference type="EMBL" id="LWLV01000831">
    <property type="protein sequence ID" value="OTA41071.1"/>
    <property type="molecule type" value="Genomic_DNA"/>
</dbReference>
<keyword evidence="3 15" id="KW-0949">S-adenosyl-L-methionine</keyword>
<keyword evidence="6 15" id="KW-0745">Spermidine biosynthesis</keyword>
<evidence type="ECO:0000256" key="15">
    <source>
        <dbReference type="HAMAP-Rule" id="MF_00464"/>
    </source>
</evidence>
<dbReference type="NCBIfam" id="TIGR03330">
    <property type="entry name" value="SAM_DCase_Bsu"/>
    <property type="match status" value="1"/>
</dbReference>
<organism evidence="16 17">
    <name type="scientific">Symbiobacterium thermophilum</name>
    <dbReference type="NCBI Taxonomy" id="2734"/>
    <lineage>
        <taxon>Bacteria</taxon>
        <taxon>Bacillati</taxon>
        <taxon>Bacillota</taxon>
        <taxon>Clostridia</taxon>
        <taxon>Eubacteriales</taxon>
        <taxon>Symbiobacteriaceae</taxon>
        <taxon>Symbiobacterium</taxon>
    </lineage>
</organism>
<evidence type="ECO:0000256" key="9">
    <source>
        <dbReference type="ARBA" id="ARBA00023239"/>
    </source>
</evidence>
<evidence type="ECO:0000256" key="13">
    <source>
        <dbReference type="ARBA" id="ARBA00056215"/>
    </source>
</evidence>
<gene>
    <name evidence="15" type="primary">speH</name>
    <name evidence="16" type="ORF">A6D92_10280</name>
</gene>
<reference evidence="17" key="1">
    <citation type="submission" date="2016-04" db="EMBL/GenBank/DDBJ databases">
        <authorList>
            <person name="Antunes L.P."/>
            <person name="Martins L.F."/>
            <person name="Pereira R.V."/>
            <person name="Thomas A.M."/>
            <person name="Barbosa D."/>
            <person name="Nascimento L."/>
            <person name="Silva G.M."/>
            <person name="Condomitti G.W."/>
            <person name="Digiampietri L.A."/>
            <person name="Lombardi K.C."/>
            <person name="Ramos P.L."/>
            <person name="Quaggio R.B."/>
            <person name="Oliveira J.C."/>
            <person name="Pascon R.C."/>
            <person name="Cruz J.B."/>
            <person name="Silva A.M."/>
            <person name="Setubal J.C."/>
        </authorList>
    </citation>
    <scope>NUCLEOTIDE SEQUENCE [LARGE SCALE GENOMIC DNA]</scope>
</reference>
<evidence type="ECO:0000256" key="2">
    <source>
        <dbReference type="ARBA" id="ARBA00011601"/>
    </source>
</evidence>
<proteinExistence type="inferred from homology"/>
<evidence type="ECO:0000256" key="7">
    <source>
        <dbReference type="ARBA" id="ARBA00023115"/>
    </source>
</evidence>
<evidence type="ECO:0000256" key="12">
    <source>
        <dbReference type="ARBA" id="ARBA00048112"/>
    </source>
</evidence>
<evidence type="ECO:0000256" key="1">
    <source>
        <dbReference type="ARBA" id="ARBA00004911"/>
    </source>
</evidence>
<accession>A0A1Y2T3N2</accession>
<dbReference type="Pfam" id="PF02675">
    <property type="entry name" value="AdoMet_dc"/>
    <property type="match status" value="1"/>
</dbReference>
<evidence type="ECO:0000256" key="3">
    <source>
        <dbReference type="ARBA" id="ARBA00022691"/>
    </source>
</evidence>
<feature type="active site" description="Proton acceptor; for processing activity" evidence="15">
    <location>
        <position position="70"/>
    </location>
</feature>
<dbReference type="InterPro" id="IPR016067">
    <property type="entry name" value="S-AdoMet_deCO2ase_core"/>
</dbReference>
<dbReference type="PANTHER" id="PTHR33866:SF2">
    <property type="entry name" value="S-ADENOSYLMETHIONINE DECARBOXYLASE PROENZYME"/>
    <property type="match status" value="1"/>
</dbReference>
<feature type="site" description="Cleavage (non-hydrolytic); by autolysis" evidence="15">
    <location>
        <begin position="64"/>
        <end position="65"/>
    </location>
</feature>
<evidence type="ECO:0000313" key="16">
    <source>
        <dbReference type="EMBL" id="OTA41071.1"/>
    </source>
</evidence>
<evidence type="ECO:0000256" key="8">
    <source>
        <dbReference type="ARBA" id="ARBA00023145"/>
    </source>
</evidence>
<dbReference type="Proteomes" id="UP000194267">
    <property type="component" value="Unassembled WGS sequence"/>
</dbReference>
<keyword evidence="5 15" id="KW-0068">Autocatalytic cleavage</keyword>
<dbReference type="InterPro" id="IPR042284">
    <property type="entry name" value="AdoMetDC_N"/>
</dbReference>
<dbReference type="FunFam" id="3.30.360.110:FF:000001">
    <property type="entry name" value="S-adenosylmethionine decarboxylase proenzyme"/>
    <property type="match status" value="1"/>
</dbReference>
<dbReference type="Gene3D" id="3.30.360.110">
    <property type="entry name" value="S-adenosylmethionine decarboxylase domain"/>
    <property type="match status" value="1"/>
</dbReference>
<feature type="chain" id="PRO_5023228139" description="S-adenosylmethionine decarboxylase alpha chain" evidence="15">
    <location>
        <begin position="65"/>
        <end position="132"/>
    </location>
</feature>
<dbReference type="HAMAP" id="MF_00464">
    <property type="entry name" value="AdoMetDC_1"/>
    <property type="match status" value="1"/>
</dbReference>
<dbReference type="GO" id="GO:0004014">
    <property type="term" value="F:adenosylmethionine decarboxylase activity"/>
    <property type="evidence" value="ECO:0007669"/>
    <property type="project" value="UniProtKB-UniRule"/>
</dbReference>
<comment type="subunit">
    <text evidence="2 15">Heterotetramer of two alpha and two beta chains arranged as a dimer of alpha/beta heterodimers.</text>
</comment>
<dbReference type="Gene3D" id="3.30.160.750">
    <property type="match status" value="1"/>
</dbReference>
<dbReference type="PANTHER" id="PTHR33866">
    <property type="entry name" value="S-ADENOSYLMETHIONINE DECARBOXYLASE PROENZYME"/>
    <property type="match status" value="1"/>
</dbReference>
<feature type="active site" description="Schiff-base intermediate with substrate; via pyruvic acid" evidence="15">
    <location>
        <position position="65"/>
    </location>
</feature>
<feature type="active site" description="Proton donor; for catalytic activity" evidence="15">
    <location>
        <position position="85"/>
    </location>
</feature>
<dbReference type="InterPro" id="IPR042286">
    <property type="entry name" value="AdoMetDC_C"/>
</dbReference>
<comment type="PTM">
    <text evidence="15">Is synthesized initially as an inactive proenzyme. Formation of the active enzyme involves a self-maturation process in which the active site pyruvoyl group is generated from an internal serine residue via an autocatalytic post-translational modification. Two non-identical subunits are generated from the proenzyme in this reaction, and the pyruvate is formed at the N-terminus of the alpha chain, which is derived from the carboxyl end of the proenzyme. The post-translation cleavage follows an unusual pathway, termed non-hydrolytic serinolysis, in which the side chain hydroxyl group of the serine supplies its oxygen atom to form the C-terminus of the beta chain, while the remainder of the serine residue undergoes an oxidative deamination to produce ammonia and the pyruvoyl group blocking the N-terminus of the alpha chain.</text>
</comment>
<comment type="similarity">
    <text evidence="14 15">Belongs to the prokaryotic AdoMetDC family. Type 1 subfamily.</text>
</comment>
<keyword evidence="9 15" id="KW-0456">Lyase</keyword>
<sequence>MAYSTYGRHVTMDLREVAFEKLNDVQFLKQIMYEAAAQCGATVVGEHFVQFSPQGVTGVLILSESHLSIHTYPEEGFAAIDCYTCGYTVDPAVACEYLKAALGGRVVGYRALRRGSGAIEDLTTLHLAAANN</sequence>
<protein>
    <recommendedName>
        <fullName evidence="15">S-adenosylmethionine decarboxylase proenzyme</fullName>
        <shortName evidence="15">AdoMetDC</shortName>
        <shortName evidence="15">SAMDC</shortName>
        <ecNumber evidence="15">4.1.1.50</ecNumber>
    </recommendedName>
    <component>
        <recommendedName>
            <fullName evidence="15">S-adenosylmethionine decarboxylase beta chain</fullName>
        </recommendedName>
    </component>
    <component>
        <recommendedName>
            <fullName evidence="15">S-adenosylmethionine decarboxylase alpha chain</fullName>
        </recommendedName>
    </component>
</protein>
<comment type="caution">
    <text evidence="16">The sequence shown here is derived from an EMBL/GenBank/DDBJ whole genome shotgun (WGS) entry which is preliminary data.</text>
</comment>
<dbReference type="UniPathway" id="UPA00331">
    <property type="reaction ID" value="UER00451"/>
</dbReference>
<dbReference type="AlphaFoldDB" id="A0A1Y2T3N2"/>
<keyword evidence="8 15" id="KW-0865">Zymogen</keyword>
<comment type="cofactor">
    <cofactor evidence="15">
        <name>pyruvate</name>
        <dbReference type="ChEBI" id="CHEBI:15361"/>
    </cofactor>
    <text evidence="15">Binds 1 pyruvoyl group covalently per subunit.</text>
</comment>
<dbReference type="InterPro" id="IPR003826">
    <property type="entry name" value="AdoMetDC_fam_prok"/>
</dbReference>
<evidence type="ECO:0000256" key="11">
    <source>
        <dbReference type="ARBA" id="ARBA00023317"/>
    </source>
</evidence>
<keyword evidence="11 15" id="KW-0670">Pyruvate</keyword>
<dbReference type="GO" id="GO:0005829">
    <property type="term" value="C:cytosol"/>
    <property type="evidence" value="ECO:0007669"/>
    <property type="project" value="TreeGrafter"/>
</dbReference>
<feature type="chain" id="PRO_5023228138" description="S-adenosylmethionine decarboxylase beta chain" evidence="15">
    <location>
        <begin position="1"/>
        <end position="64"/>
    </location>
</feature>
<comment type="pathway">
    <text evidence="1 15">Amine and polyamine biosynthesis; S-adenosylmethioninamine biosynthesis; S-adenosylmethioninamine from S-adenosyl-L-methionine: step 1/1.</text>
</comment>
<keyword evidence="7 15" id="KW-0620">Polyamine biosynthesis</keyword>
<evidence type="ECO:0000256" key="6">
    <source>
        <dbReference type="ARBA" id="ARBA00023066"/>
    </source>
</evidence>
<evidence type="ECO:0000313" key="17">
    <source>
        <dbReference type="Proteomes" id="UP000194267"/>
    </source>
</evidence>
<feature type="modified residue" description="Pyruvic acid (Ser); by autocatalysis" evidence="15">
    <location>
        <position position="65"/>
    </location>
</feature>
<name>A0A1Y2T3N2_SYMTR</name>
<dbReference type="SUPFAM" id="SSF56276">
    <property type="entry name" value="S-adenosylmethionine decarboxylase"/>
    <property type="match status" value="1"/>
</dbReference>
<comment type="catalytic activity">
    <reaction evidence="12 15">
        <text>S-adenosyl-L-methionine + H(+) = S-adenosyl 3-(methylsulfanyl)propylamine + CO2</text>
        <dbReference type="Rhea" id="RHEA:15981"/>
        <dbReference type="ChEBI" id="CHEBI:15378"/>
        <dbReference type="ChEBI" id="CHEBI:16526"/>
        <dbReference type="ChEBI" id="CHEBI:57443"/>
        <dbReference type="ChEBI" id="CHEBI:59789"/>
        <dbReference type="EC" id="4.1.1.50"/>
    </reaction>
</comment>
<evidence type="ECO:0000256" key="5">
    <source>
        <dbReference type="ARBA" id="ARBA00022813"/>
    </source>
</evidence>
<dbReference type="GO" id="GO:0008295">
    <property type="term" value="P:spermidine biosynthetic process"/>
    <property type="evidence" value="ECO:0007669"/>
    <property type="project" value="UniProtKB-UniRule"/>
</dbReference>
<dbReference type="InterPro" id="IPR017716">
    <property type="entry name" value="S-AdoMet_deCOase_pro-enz"/>
</dbReference>
<dbReference type="EC" id="4.1.1.50" evidence="15"/>
<evidence type="ECO:0000256" key="4">
    <source>
        <dbReference type="ARBA" id="ARBA00022793"/>
    </source>
</evidence>